<keyword evidence="2" id="KW-0813">Transport</keyword>
<dbReference type="Gene3D" id="1.10.3720.10">
    <property type="entry name" value="MetI-like"/>
    <property type="match status" value="1"/>
</dbReference>
<evidence type="ECO:0000256" key="4">
    <source>
        <dbReference type="ARBA" id="ARBA00022692"/>
    </source>
</evidence>
<evidence type="ECO:0000256" key="6">
    <source>
        <dbReference type="ARBA" id="ARBA00023136"/>
    </source>
</evidence>
<evidence type="ECO:0000256" key="3">
    <source>
        <dbReference type="ARBA" id="ARBA00022475"/>
    </source>
</evidence>
<protein>
    <submittedName>
        <fullName evidence="9">Dipeptide transport system permease protein DppB</fullName>
    </submittedName>
</protein>
<dbReference type="PANTHER" id="PTHR43163">
    <property type="entry name" value="DIPEPTIDE TRANSPORT SYSTEM PERMEASE PROTEIN DPPB-RELATED"/>
    <property type="match status" value="1"/>
</dbReference>
<evidence type="ECO:0000313" key="9">
    <source>
        <dbReference type="EMBL" id="MPN13857.1"/>
    </source>
</evidence>
<proteinExistence type="predicted"/>
<gene>
    <name evidence="9" type="primary">dppB_46</name>
    <name evidence="9" type="ORF">SDC9_161183</name>
</gene>
<organism evidence="9">
    <name type="scientific">bioreactor metagenome</name>
    <dbReference type="NCBI Taxonomy" id="1076179"/>
    <lineage>
        <taxon>unclassified sequences</taxon>
        <taxon>metagenomes</taxon>
        <taxon>ecological metagenomes</taxon>
    </lineage>
</organism>
<dbReference type="SUPFAM" id="SSF161098">
    <property type="entry name" value="MetI-like"/>
    <property type="match status" value="1"/>
</dbReference>
<evidence type="ECO:0000256" key="1">
    <source>
        <dbReference type="ARBA" id="ARBA00004651"/>
    </source>
</evidence>
<evidence type="ECO:0000256" key="2">
    <source>
        <dbReference type="ARBA" id="ARBA00022448"/>
    </source>
</evidence>
<feature type="domain" description="ABC transmembrane type-1" evidence="8">
    <location>
        <begin position="1"/>
        <end position="122"/>
    </location>
</feature>
<name>A0A645FHN2_9ZZZZ</name>
<keyword evidence="3" id="KW-1003">Cell membrane</keyword>
<keyword evidence="6 7" id="KW-0472">Membrane</keyword>
<keyword evidence="4 7" id="KW-0812">Transmembrane</keyword>
<comment type="subcellular location">
    <subcellularLocation>
        <location evidence="1">Cell membrane</location>
        <topology evidence="1">Multi-pass membrane protein</topology>
    </subcellularLocation>
</comment>
<dbReference type="InterPro" id="IPR035906">
    <property type="entry name" value="MetI-like_sf"/>
</dbReference>
<dbReference type="PROSITE" id="PS50928">
    <property type="entry name" value="ABC_TM1"/>
    <property type="match status" value="1"/>
</dbReference>
<feature type="transmembrane region" description="Helical" evidence="7">
    <location>
        <begin position="73"/>
        <end position="92"/>
    </location>
</feature>
<dbReference type="GO" id="GO:0055085">
    <property type="term" value="P:transmembrane transport"/>
    <property type="evidence" value="ECO:0007669"/>
    <property type="project" value="InterPro"/>
</dbReference>
<keyword evidence="5 7" id="KW-1133">Transmembrane helix</keyword>
<feature type="transmembrane region" description="Helical" evidence="7">
    <location>
        <begin position="104"/>
        <end position="125"/>
    </location>
</feature>
<dbReference type="Pfam" id="PF00528">
    <property type="entry name" value="BPD_transp_1"/>
    <property type="match status" value="1"/>
</dbReference>
<dbReference type="AlphaFoldDB" id="A0A645FHN2"/>
<reference evidence="9" key="1">
    <citation type="submission" date="2019-08" db="EMBL/GenBank/DDBJ databases">
        <authorList>
            <person name="Kucharzyk K."/>
            <person name="Murdoch R.W."/>
            <person name="Higgins S."/>
            <person name="Loffler F."/>
        </authorList>
    </citation>
    <scope>NUCLEOTIDE SEQUENCE</scope>
</reference>
<evidence type="ECO:0000256" key="7">
    <source>
        <dbReference type="SAM" id="Phobius"/>
    </source>
</evidence>
<dbReference type="EMBL" id="VSSQ01060414">
    <property type="protein sequence ID" value="MPN13857.1"/>
    <property type="molecule type" value="Genomic_DNA"/>
</dbReference>
<sequence length="153" mass="16765">MPAITIGTHSASSVMRMTRSSMLEAIRQDYIRTAMAKGQKYSVVIWKHAFRNATIPVMTIIGLQFGRMLGGSAISEIVFSIPGLGNLIINAIKVKNAPLVQGGILFMAVVMSLINLLVDVLYAYVDPRIRSQYVSNKAKRKNPVAEEKAKEGV</sequence>
<evidence type="ECO:0000256" key="5">
    <source>
        <dbReference type="ARBA" id="ARBA00022989"/>
    </source>
</evidence>
<comment type="caution">
    <text evidence="9">The sequence shown here is derived from an EMBL/GenBank/DDBJ whole genome shotgun (WGS) entry which is preliminary data.</text>
</comment>
<evidence type="ECO:0000259" key="8">
    <source>
        <dbReference type="PROSITE" id="PS50928"/>
    </source>
</evidence>
<dbReference type="GO" id="GO:0005886">
    <property type="term" value="C:plasma membrane"/>
    <property type="evidence" value="ECO:0007669"/>
    <property type="project" value="UniProtKB-SubCell"/>
</dbReference>
<dbReference type="CDD" id="cd06261">
    <property type="entry name" value="TM_PBP2"/>
    <property type="match status" value="1"/>
</dbReference>
<accession>A0A645FHN2</accession>
<dbReference type="PANTHER" id="PTHR43163:SF6">
    <property type="entry name" value="DIPEPTIDE TRANSPORT SYSTEM PERMEASE PROTEIN DPPB-RELATED"/>
    <property type="match status" value="1"/>
</dbReference>
<dbReference type="InterPro" id="IPR000515">
    <property type="entry name" value="MetI-like"/>
</dbReference>